<dbReference type="InterPro" id="IPR000847">
    <property type="entry name" value="LysR_HTH_N"/>
</dbReference>
<keyword evidence="3" id="KW-0238">DNA-binding</keyword>
<proteinExistence type="inferred from homology"/>
<dbReference type="Pfam" id="PF03466">
    <property type="entry name" value="LysR_substrate"/>
    <property type="match status" value="1"/>
</dbReference>
<gene>
    <name evidence="6" type="ORF">Raf01_76350</name>
</gene>
<keyword evidence="2" id="KW-0805">Transcription regulation</keyword>
<name>A0A8J3R0R4_9ACTN</name>
<sequence length="312" mass="32268">MQIDPRRLAVLGAVANAGGVLAAASVLHLTPSAVSQHIARLEAETGVVLLDRSRLGGRRAAGLTPAGRLLAAHAGRVAEVLAAAEHELAALTGQVTGPVSVGAFPTAIRHLVAPAAAAMAATDPNVEVHIRQIEPGPGLAALRAGALDLLIVETDPADPSAKPAGLHAVRLLDDPYQIVFPGQWAPVIRVEALLARPWIDGPPGSAVRRALDRIAAHHDTTLNRAHECLEFPAALAIVADGLAAAVVPALALPAHERASVAVLDAPYAGARRIDLVHRRGRHEPSPAAGLVAQAITLRATTSLATVTQRRHR</sequence>
<dbReference type="Gene3D" id="3.40.190.10">
    <property type="entry name" value="Periplasmic binding protein-like II"/>
    <property type="match status" value="2"/>
</dbReference>
<keyword evidence="7" id="KW-1185">Reference proteome</keyword>
<evidence type="ECO:0000256" key="1">
    <source>
        <dbReference type="ARBA" id="ARBA00009437"/>
    </source>
</evidence>
<feature type="domain" description="HTH lysR-type" evidence="5">
    <location>
        <begin position="3"/>
        <end position="64"/>
    </location>
</feature>
<dbReference type="Proteomes" id="UP000642748">
    <property type="component" value="Unassembled WGS sequence"/>
</dbReference>
<comment type="caution">
    <text evidence="6">The sequence shown here is derived from an EMBL/GenBank/DDBJ whole genome shotgun (WGS) entry which is preliminary data.</text>
</comment>
<dbReference type="AlphaFoldDB" id="A0A8J3R0R4"/>
<evidence type="ECO:0000256" key="3">
    <source>
        <dbReference type="ARBA" id="ARBA00023125"/>
    </source>
</evidence>
<comment type="similarity">
    <text evidence="1">Belongs to the LysR transcriptional regulatory family.</text>
</comment>
<accession>A0A8J3R0R4</accession>
<reference evidence="6" key="1">
    <citation type="submission" date="2021-01" db="EMBL/GenBank/DDBJ databases">
        <title>Whole genome shotgun sequence of Rugosimonospora africana NBRC 104875.</title>
        <authorList>
            <person name="Komaki H."/>
            <person name="Tamura T."/>
        </authorList>
    </citation>
    <scope>NUCLEOTIDE SEQUENCE</scope>
    <source>
        <strain evidence="6">NBRC 104875</strain>
    </source>
</reference>
<dbReference type="InterPro" id="IPR036390">
    <property type="entry name" value="WH_DNA-bd_sf"/>
</dbReference>
<dbReference type="Gene3D" id="1.10.10.10">
    <property type="entry name" value="Winged helix-like DNA-binding domain superfamily/Winged helix DNA-binding domain"/>
    <property type="match status" value="1"/>
</dbReference>
<evidence type="ECO:0000256" key="4">
    <source>
        <dbReference type="ARBA" id="ARBA00023163"/>
    </source>
</evidence>
<dbReference type="PANTHER" id="PTHR30126">
    <property type="entry name" value="HTH-TYPE TRANSCRIPTIONAL REGULATOR"/>
    <property type="match status" value="1"/>
</dbReference>
<dbReference type="InterPro" id="IPR005119">
    <property type="entry name" value="LysR_subst-bd"/>
</dbReference>
<dbReference type="EMBL" id="BONZ01000081">
    <property type="protein sequence ID" value="GIH19463.1"/>
    <property type="molecule type" value="Genomic_DNA"/>
</dbReference>
<dbReference type="SUPFAM" id="SSF53850">
    <property type="entry name" value="Periplasmic binding protein-like II"/>
    <property type="match status" value="1"/>
</dbReference>
<dbReference type="SUPFAM" id="SSF46785">
    <property type="entry name" value="Winged helix' DNA-binding domain"/>
    <property type="match status" value="1"/>
</dbReference>
<dbReference type="GO" id="GO:0000976">
    <property type="term" value="F:transcription cis-regulatory region binding"/>
    <property type="evidence" value="ECO:0007669"/>
    <property type="project" value="TreeGrafter"/>
</dbReference>
<dbReference type="PANTHER" id="PTHR30126:SF39">
    <property type="entry name" value="HTH-TYPE TRANSCRIPTIONAL REGULATOR CYSL"/>
    <property type="match status" value="1"/>
</dbReference>
<dbReference type="InterPro" id="IPR036388">
    <property type="entry name" value="WH-like_DNA-bd_sf"/>
</dbReference>
<evidence type="ECO:0000259" key="5">
    <source>
        <dbReference type="PROSITE" id="PS50931"/>
    </source>
</evidence>
<protein>
    <submittedName>
        <fullName evidence="6">LysR family transcriptional regulator</fullName>
    </submittedName>
</protein>
<dbReference type="Pfam" id="PF00126">
    <property type="entry name" value="HTH_1"/>
    <property type="match status" value="1"/>
</dbReference>
<organism evidence="6 7">
    <name type="scientific">Rugosimonospora africana</name>
    <dbReference type="NCBI Taxonomy" id="556532"/>
    <lineage>
        <taxon>Bacteria</taxon>
        <taxon>Bacillati</taxon>
        <taxon>Actinomycetota</taxon>
        <taxon>Actinomycetes</taxon>
        <taxon>Micromonosporales</taxon>
        <taxon>Micromonosporaceae</taxon>
        <taxon>Rugosimonospora</taxon>
    </lineage>
</organism>
<evidence type="ECO:0000256" key="2">
    <source>
        <dbReference type="ARBA" id="ARBA00023015"/>
    </source>
</evidence>
<evidence type="ECO:0000313" key="6">
    <source>
        <dbReference type="EMBL" id="GIH19463.1"/>
    </source>
</evidence>
<dbReference type="PROSITE" id="PS50931">
    <property type="entry name" value="HTH_LYSR"/>
    <property type="match status" value="1"/>
</dbReference>
<dbReference type="GO" id="GO:0003700">
    <property type="term" value="F:DNA-binding transcription factor activity"/>
    <property type="evidence" value="ECO:0007669"/>
    <property type="project" value="InterPro"/>
</dbReference>
<dbReference type="RefSeq" id="WP_203922920.1">
    <property type="nucleotide sequence ID" value="NZ_BONZ01000081.1"/>
</dbReference>
<keyword evidence="4" id="KW-0804">Transcription</keyword>
<evidence type="ECO:0000313" key="7">
    <source>
        <dbReference type="Proteomes" id="UP000642748"/>
    </source>
</evidence>